<dbReference type="Gene3D" id="3.30.460.10">
    <property type="entry name" value="Beta Polymerase, domain 2"/>
    <property type="match status" value="1"/>
</dbReference>
<reference evidence="1" key="2">
    <citation type="journal article" date="2021" name="Microbiome">
        <title>Successional dynamics and alternative stable states in a saline activated sludge microbial community over 9 years.</title>
        <authorList>
            <person name="Wang Y."/>
            <person name="Ye J."/>
            <person name="Ju F."/>
            <person name="Liu L."/>
            <person name="Boyd J.A."/>
            <person name="Deng Y."/>
            <person name="Parks D.H."/>
            <person name="Jiang X."/>
            <person name="Yin X."/>
            <person name="Woodcroft B.J."/>
            <person name="Tyson G.W."/>
            <person name="Hugenholtz P."/>
            <person name="Polz M.F."/>
            <person name="Zhang T."/>
        </authorList>
    </citation>
    <scope>NUCLEOTIDE SEQUENCE</scope>
    <source>
        <strain evidence="1">HKST-UBA02</strain>
    </source>
</reference>
<comment type="caution">
    <text evidence="1">The sequence shown here is derived from an EMBL/GenBank/DDBJ whole genome shotgun (WGS) entry which is preliminary data.</text>
</comment>
<organism evidence="1 2">
    <name type="scientific">Eiseniibacteriota bacterium</name>
    <dbReference type="NCBI Taxonomy" id="2212470"/>
    <lineage>
        <taxon>Bacteria</taxon>
        <taxon>Candidatus Eiseniibacteriota</taxon>
    </lineage>
</organism>
<dbReference type="Proteomes" id="UP000739538">
    <property type="component" value="Unassembled WGS sequence"/>
</dbReference>
<evidence type="ECO:0000313" key="1">
    <source>
        <dbReference type="EMBL" id="MCA9757439.1"/>
    </source>
</evidence>
<dbReference type="InterPro" id="IPR043519">
    <property type="entry name" value="NT_sf"/>
</dbReference>
<sequence>MTRGSQTQNTASPAYRVSRDQIIQALTRATEPLDYVLAGYLGGSDATGRTDEYSDVDYQVIVEDDRVEDVFEVVLRELAALSPASHQYRLPEPTWHGCSQVFLSLADADPAHFIDFVAMKRSHTDRFLEEERHGVAIVLFDKEGLVTVDPFDRETHLEKMRTRLSVLRETFPLFQTLVTRAVRRGFPAEAAAAYRSHTLHPLIELLRMKYCPDRYDFGPRYLDRDLPPEWRDAIDALALPTDLEEIETFRTKAEAHFAEVLRTLDA</sequence>
<evidence type="ECO:0000313" key="2">
    <source>
        <dbReference type="Proteomes" id="UP000739538"/>
    </source>
</evidence>
<reference evidence="1" key="1">
    <citation type="submission" date="2020-04" db="EMBL/GenBank/DDBJ databases">
        <authorList>
            <person name="Zhang T."/>
        </authorList>
    </citation>
    <scope>NUCLEOTIDE SEQUENCE</scope>
    <source>
        <strain evidence="1">HKST-UBA02</strain>
    </source>
</reference>
<accession>A0A956NI25</accession>
<protein>
    <submittedName>
        <fullName evidence="1">Nucleotidyltransferase domain-containing protein</fullName>
    </submittedName>
</protein>
<dbReference type="EMBL" id="JAGQHS010000099">
    <property type="protein sequence ID" value="MCA9757439.1"/>
    <property type="molecule type" value="Genomic_DNA"/>
</dbReference>
<gene>
    <name evidence="1" type="ORF">KDA27_16665</name>
</gene>
<name>A0A956NI25_UNCEI</name>
<proteinExistence type="predicted"/>
<dbReference type="AlphaFoldDB" id="A0A956NI25"/>